<dbReference type="SMART" id="SM00382">
    <property type="entry name" value="AAA"/>
    <property type="match status" value="1"/>
</dbReference>
<evidence type="ECO:0000313" key="3">
    <source>
        <dbReference type="EMBL" id="CAJ2511119.1"/>
    </source>
</evidence>
<keyword evidence="4" id="KW-1185">Reference proteome</keyword>
<dbReference type="InterPro" id="IPR003593">
    <property type="entry name" value="AAA+_ATPase"/>
</dbReference>
<dbReference type="PANTHER" id="PTHR46411:SF3">
    <property type="entry name" value="AAA+ ATPASE DOMAIN-CONTAINING PROTEIN"/>
    <property type="match status" value="1"/>
</dbReference>
<dbReference type="InterPro" id="IPR054289">
    <property type="entry name" value="DUF7025"/>
</dbReference>
<evidence type="ECO:0000259" key="2">
    <source>
        <dbReference type="SMART" id="SM00382"/>
    </source>
</evidence>
<name>A0AAI8YN94_9PEZI</name>
<dbReference type="Proteomes" id="UP001295740">
    <property type="component" value="Unassembled WGS sequence"/>
</dbReference>
<proteinExistence type="predicted"/>
<dbReference type="PANTHER" id="PTHR46411">
    <property type="entry name" value="FAMILY ATPASE, PUTATIVE-RELATED"/>
    <property type="match status" value="1"/>
</dbReference>
<feature type="domain" description="AAA+ ATPase" evidence="2">
    <location>
        <begin position="431"/>
        <end position="558"/>
    </location>
</feature>
<evidence type="ECO:0000313" key="4">
    <source>
        <dbReference type="Proteomes" id="UP001295740"/>
    </source>
</evidence>
<protein>
    <submittedName>
        <fullName evidence="3">Uu.00g067440.m01.CDS01</fullName>
    </submittedName>
</protein>
<dbReference type="SUPFAM" id="SSF52540">
    <property type="entry name" value="P-loop containing nucleoside triphosphate hydrolases"/>
    <property type="match status" value="1"/>
</dbReference>
<dbReference type="AlphaFoldDB" id="A0AAI8YN94"/>
<dbReference type="Pfam" id="PF22942">
    <property type="entry name" value="DUF7025"/>
    <property type="match status" value="1"/>
</dbReference>
<dbReference type="Gene3D" id="3.40.50.300">
    <property type="entry name" value="P-loop containing nucleotide triphosphate hydrolases"/>
    <property type="match status" value="1"/>
</dbReference>
<evidence type="ECO:0000256" key="1">
    <source>
        <dbReference type="SAM" id="MobiDB-lite"/>
    </source>
</evidence>
<dbReference type="GO" id="GO:0016887">
    <property type="term" value="F:ATP hydrolysis activity"/>
    <property type="evidence" value="ECO:0007669"/>
    <property type="project" value="InterPro"/>
</dbReference>
<reference evidence="3" key="1">
    <citation type="submission" date="2023-10" db="EMBL/GenBank/DDBJ databases">
        <authorList>
            <person name="Hackl T."/>
        </authorList>
    </citation>
    <scope>NUCLEOTIDE SEQUENCE</scope>
</reference>
<organism evidence="3 4">
    <name type="scientific">Anthostomella pinea</name>
    <dbReference type="NCBI Taxonomy" id="933095"/>
    <lineage>
        <taxon>Eukaryota</taxon>
        <taxon>Fungi</taxon>
        <taxon>Dikarya</taxon>
        <taxon>Ascomycota</taxon>
        <taxon>Pezizomycotina</taxon>
        <taxon>Sordariomycetes</taxon>
        <taxon>Xylariomycetidae</taxon>
        <taxon>Xylariales</taxon>
        <taxon>Xylariaceae</taxon>
        <taxon>Anthostomella</taxon>
    </lineage>
</organism>
<comment type="caution">
    <text evidence="3">The sequence shown here is derived from an EMBL/GenBank/DDBJ whole genome shotgun (WGS) entry which is preliminary data.</text>
</comment>
<feature type="region of interest" description="Disordered" evidence="1">
    <location>
        <begin position="320"/>
        <end position="353"/>
    </location>
</feature>
<dbReference type="GO" id="GO:0005524">
    <property type="term" value="F:ATP binding"/>
    <property type="evidence" value="ECO:0007669"/>
    <property type="project" value="InterPro"/>
</dbReference>
<feature type="compositionally biased region" description="Basic and acidic residues" evidence="1">
    <location>
        <begin position="322"/>
        <end position="351"/>
    </location>
</feature>
<dbReference type="EMBL" id="CAUWAG010000018">
    <property type="protein sequence ID" value="CAJ2511119.1"/>
    <property type="molecule type" value="Genomic_DNA"/>
</dbReference>
<dbReference type="InterPro" id="IPR003959">
    <property type="entry name" value="ATPase_AAA_core"/>
</dbReference>
<dbReference type="Pfam" id="PF00004">
    <property type="entry name" value="AAA"/>
    <property type="match status" value="1"/>
</dbReference>
<dbReference type="CDD" id="cd19481">
    <property type="entry name" value="RecA-like_protease"/>
    <property type="match status" value="1"/>
</dbReference>
<dbReference type="InterPro" id="IPR027417">
    <property type="entry name" value="P-loop_NTPase"/>
</dbReference>
<sequence>MSGRGKSPKIGKIVPFSERGSCATIQEIWRVDRHHQRQELDRSIVRFDDVESRSIEHAIIAKYQPGIGGSCLAAFTVQSPYLLNFLSKVFKDYPDIDTAPNEFKFKEPFLLFFYRWDLFEQLMLEENDEKVLSHVRLLYDLVRKEVEPKKEKVRDFRLKGLIDFDHVFALFEPGTETGKTGYGLYPGGSTWDGIGANSGHFAFARQYVDGNGKELGYVTTSGHISKFSGTRRITELSCFPISELADNTLRAKLVERGRRFAQLNGYRYKSYFGYVIIPETGPRRIYSNYVARGRIIIDPKTYVRYNSSYTSEDFTSIISRNAPKEKPETRSDASGVHESRVEQKGEPDSGHGELLTEDQYALCSPYVRGYCLTNKSWAKFSVDDVSEIVWNDKAFESLVLSPEYKKVLLASVDAQLSKADVFDDVIHGKGKGIIMMLQGEPGTGKTLSAESIAEEMKQPLYIMRAGELGEVASEVDTKLESILDMCTTWGAVLLLDECDVFLEKRREASMSKTKLVAVFLRLLEYYQGVMFLTTNRIASIDQAFESRIHLTIHFPPLDITARLAIWQNFIKTSDNPASDPPSAAHQSKCQLEQGDLLRMAELDLNGRQIKNVV</sequence>
<accession>A0AAI8YN94</accession>
<gene>
    <name evidence="3" type="ORF">KHLLAP_LOCUS11587</name>
</gene>